<dbReference type="EMBL" id="CACRTO010000049">
    <property type="protein sequence ID" value="VYU68040.1"/>
    <property type="molecule type" value="Genomic_DNA"/>
</dbReference>
<keyword evidence="1" id="KW-1133">Transmembrane helix</keyword>
<organism evidence="2">
    <name type="scientific">Clostridium tertium</name>
    <dbReference type="NCBI Taxonomy" id="1559"/>
    <lineage>
        <taxon>Bacteria</taxon>
        <taxon>Bacillati</taxon>
        <taxon>Bacillota</taxon>
        <taxon>Clostridia</taxon>
        <taxon>Eubacteriales</taxon>
        <taxon>Clostridiaceae</taxon>
        <taxon>Clostridium</taxon>
    </lineage>
</organism>
<evidence type="ECO:0000313" key="2">
    <source>
        <dbReference type="EMBL" id="VYU68040.1"/>
    </source>
</evidence>
<accession>A0A6N3GVH3</accession>
<sequence>MSSNKMLIPRYQDAFFIEDKIGINMIIFFLISWSLTFIHELGHFLSIIRLNINVKFNLSLRLVWLVVEADINGLWSVSREKRYF</sequence>
<gene>
    <name evidence="2" type="ORF">CTLFYP3_00115</name>
</gene>
<evidence type="ECO:0000256" key="1">
    <source>
        <dbReference type="SAM" id="Phobius"/>
    </source>
</evidence>
<name>A0A6N3GVH3_9CLOT</name>
<dbReference type="AlphaFoldDB" id="A0A6N3GVH3"/>
<proteinExistence type="predicted"/>
<keyword evidence="1" id="KW-0812">Transmembrane</keyword>
<reference evidence="2" key="1">
    <citation type="submission" date="2019-11" db="EMBL/GenBank/DDBJ databases">
        <authorList>
            <person name="Feng L."/>
        </authorList>
    </citation>
    <scope>NUCLEOTIDE SEQUENCE</scope>
    <source>
        <strain evidence="2">CTertiumLFYP3</strain>
    </source>
</reference>
<protein>
    <recommendedName>
        <fullName evidence="3">Peptidase family M50</fullName>
    </recommendedName>
</protein>
<keyword evidence="1" id="KW-0472">Membrane</keyword>
<dbReference type="RefSeq" id="WP_156627904.1">
    <property type="nucleotide sequence ID" value="NZ_CACRTO010000049.1"/>
</dbReference>
<evidence type="ECO:0008006" key="3">
    <source>
        <dbReference type="Google" id="ProtNLM"/>
    </source>
</evidence>
<feature type="transmembrane region" description="Helical" evidence="1">
    <location>
        <begin position="21"/>
        <end position="38"/>
    </location>
</feature>